<dbReference type="InterPro" id="IPR003029">
    <property type="entry name" value="S1_domain"/>
</dbReference>
<dbReference type="SUPFAM" id="SSF50249">
    <property type="entry name" value="Nucleic acid-binding proteins"/>
    <property type="match status" value="1"/>
</dbReference>
<dbReference type="RefSeq" id="WP_094048901.1">
    <property type="nucleotide sequence ID" value="NZ_CP022535.1"/>
</dbReference>
<dbReference type="OrthoDB" id="9810507at2"/>
<dbReference type="InterPro" id="IPR012340">
    <property type="entry name" value="NA-bd_OB-fold"/>
</dbReference>
<dbReference type="KEGG" id="scou:SCORR_v1c05270"/>
<sequence>MNKVVKVTITKTVNFGAFCDADIDGQIYKGLIHISEIADKYVSDVNEFVSVGQTVDGYVISVDEANKQAKISLKRAN</sequence>
<proteinExistence type="predicted"/>
<dbReference type="Proteomes" id="UP000203229">
    <property type="component" value="Chromosome"/>
</dbReference>
<dbReference type="GO" id="GO:0003735">
    <property type="term" value="F:structural constituent of ribosome"/>
    <property type="evidence" value="ECO:0007669"/>
    <property type="project" value="TreeGrafter"/>
</dbReference>
<name>A0A222EP60_9MOLU</name>
<evidence type="ECO:0000259" key="1">
    <source>
        <dbReference type="PROSITE" id="PS50126"/>
    </source>
</evidence>
<dbReference type="GO" id="GO:0006412">
    <property type="term" value="P:translation"/>
    <property type="evidence" value="ECO:0007669"/>
    <property type="project" value="TreeGrafter"/>
</dbReference>
<dbReference type="SMART" id="SM00316">
    <property type="entry name" value="S1"/>
    <property type="match status" value="1"/>
</dbReference>
<dbReference type="Pfam" id="PF00575">
    <property type="entry name" value="S1"/>
    <property type="match status" value="1"/>
</dbReference>
<gene>
    <name evidence="2" type="ORF">SCORR_v1c05270</name>
</gene>
<feature type="domain" description="S1 motif" evidence="1">
    <location>
        <begin position="2"/>
        <end position="74"/>
    </location>
</feature>
<dbReference type="Gene3D" id="2.40.50.140">
    <property type="entry name" value="Nucleic acid-binding proteins"/>
    <property type="match status" value="1"/>
</dbReference>
<keyword evidence="3" id="KW-1185">Reference proteome</keyword>
<dbReference type="AlphaFoldDB" id="A0A222EP60"/>
<evidence type="ECO:0000313" key="3">
    <source>
        <dbReference type="Proteomes" id="UP000203229"/>
    </source>
</evidence>
<dbReference type="InterPro" id="IPR050437">
    <property type="entry name" value="Ribos_protein_bS1-like"/>
</dbReference>
<organism evidence="2 3">
    <name type="scientific">Spiroplasma corruscae</name>
    <dbReference type="NCBI Taxonomy" id="216934"/>
    <lineage>
        <taxon>Bacteria</taxon>
        <taxon>Bacillati</taxon>
        <taxon>Mycoplasmatota</taxon>
        <taxon>Mollicutes</taxon>
        <taxon>Entomoplasmatales</taxon>
        <taxon>Spiroplasmataceae</taxon>
        <taxon>Spiroplasma</taxon>
    </lineage>
</organism>
<dbReference type="EMBL" id="CP022535">
    <property type="protein sequence ID" value="ASP28299.1"/>
    <property type="molecule type" value="Genomic_DNA"/>
</dbReference>
<dbReference type="GO" id="GO:0003729">
    <property type="term" value="F:mRNA binding"/>
    <property type="evidence" value="ECO:0007669"/>
    <property type="project" value="TreeGrafter"/>
</dbReference>
<dbReference type="PROSITE" id="PS50126">
    <property type="entry name" value="S1"/>
    <property type="match status" value="1"/>
</dbReference>
<dbReference type="PANTHER" id="PTHR10724">
    <property type="entry name" value="30S RIBOSOMAL PROTEIN S1"/>
    <property type="match status" value="1"/>
</dbReference>
<evidence type="ECO:0000313" key="2">
    <source>
        <dbReference type="EMBL" id="ASP28299.1"/>
    </source>
</evidence>
<accession>A0A222EP60</accession>
<protein>
    <recommendedName>
        <fullName evidence="1">S1 motif domain-containing protein</fullName>
    </recommendedName>
</protein>
<reference evidence="2 3" key="1">
    <citation type="submission" date="2017-07" db="EMBL/GenBank/DDBJ databases">
        <title>Complete genome sequence of Spiroplasma corruscae EC-1 (DSM 19793).</title>
        <authorList>
            <person name="Tsai Y.-M."/>
            <person name="Lo W.-S."/>
            <person name="Kuo C.-H."/>
        </authorList>
    </citation>
    <scope>NUCLEOTIDE SEQUENCE [LARGE SCALE GENOMIC DNA]</scope>
    <source>
        <strain evidence="2 3">EC-1</strain>
    </source>
</reference>